<protein>
    <recommendedName>
        <fullName evidence="1">5-oxoprolinase subunit A</fullName>
        <shortName evidence="1">5-OPase subunit A</shortName>
        <ecNumber evidence="1">3.5.2.9</ecNumber>
    </recommendedName>
    <alternativeName>
        <fullName evidence="1">5-oxoprolinase (ATP-hydrolyzing) subunit A</fullName>
    </alternativeName>
</protein>
<dbReference type="PANTHER" id="PTHR30292">
    <property type="entry name" value="UNCHARACTERIZED PROTEIN YBGL-RELATED"/>
    <property type="match status" value="1"/>
</dbReference>
<dbReference type="HAMAP" id="MF_00691">
    <property type="entry name" value="PxpA"/>
    <property type="match status" value="1"/>
</dbReference>
<accession>A0A1G8J6D9</accession>
<dbReference type="AlphaFoldDB" id="A0A1G8J6D9"/>
<comment type="similarity">
    <text evidence="1">Belongs to the LamB/PxpA family.</text>
</comment>
<dbReference type="SUPFAM" id="SSF88713">
    <property type="entry name" value="Glycoside hydrolase/deacetylase"/>
    <property type="match status" value="1"/>
</dbReference>
<dbReference type="Proteomes" id="UP000199163">
    <property type="component" value="Unassembled WGS sequence"/>
</dbReference>
<dbReference type="STRING" id="568899.SAMN05192534_12931"/>
<dbReference type="InterPro" id="IPR005501">
    <property type="entry name" value="LamB/YcsF/PxpA-like"/>
</dbReference>
<name>A0A1G8J6D9_9BACI</name>
<dbReference type="InterPro" id="IPR011330">
    <property type="entry name" value="Glyco_hydro/deAcase_b/a-brl"/>
</dbReference>
<dbReference type="GO" id="GO:0005524">
    <property type="term" value="F:ATP binding"/>
    <property type="evidence" value="ECO:0007669"/>
    <property type="project" value="UniProtKB-UniRule"/>
</dbReference>
<dbReference type="RefSeq" id="WP_091276233.1">
    <property type="nucleotide sequence ID" value="NZ_FNDK01000029.1"/>
</dbReference>
<evidence type="ECO:0000256" key="1">
    <source>
        <dbReference type="HAMAP-Rule" id="MF_00691"/>
    </source>
</evidence>
<keyword evidence="1" id="KW-0378">Hydrolase</keyword>
<comment type="function">
    <text evidence="1">Catalyzes the cleavage of 5-oxoproline to form L-glutamate coupled to the hydrolysis of ATP to ADP and inorganic phosphate.</text>
</comment>
<dbReference type="Pfam" id="PF03746">
    <property type="entry name" value="LamB_YcsF"/>
    <property type="match status" value="1"/>
</dbReference>
<keyword evidence="1" id="KW-0067">ATP-binding</keyword>
<dbReference type="NCBIfam" id="NF003816">
    <property type="entry name" value="PRK05406.1-5"/>
    <property type="match status" value="1"/>
</dbReference>
<dbReference type="PANTHER" id="PTHR30292:SF0">
    <property type="entry name" value="5-OXOPROLINASE SUBUNIT A"/>
    <property type="match status" value="1"/>
</dbReference>
<dbReference type="Gene3D" id="3.20.20.370">
    <property type="entry name" value="Glycoside hydrolase/deacetylase"/>
    <property type="match status" value="1"/>
</dbReference>
<dbReference type="NCBIfam" id="NF003814">
    <property type="entry name" value="PRK05406.1-3"/>
    <property type="match status" value="1"/>
</dbReference>
<evidence type="ECO:0000313" key="3">
    <source>
        <dbReference type="Proteomes" id="UP000199163"/>
    </source>
</evidence>
<keyword evidence="1" id="KW-0547">Nucleotide-binding</keyword>
<keyword evidence="3" id="KW-1185">Reference proteome</keyword>
<dbReference type="CDD" id="cd10787">
    <property type="entry name" value="LamB_YcsF_like"/>
    <property type="match status" value="1"/>
</dbReference>
<dbReference type="OrthoDB" id="9773478at2"/>
<comment type="catalytic activity">
    <reaction evidence="1">
        <text>5-oxo-L-proline + ATP + 2 H2O = L-glutamate + ADP + phosphate + H(+)</text>
        <dbReference type="Rhea" id="RHEA:10348"/>
        <dbReference type="ChEBI" id="CHEBI:15377"/>
        <dbReference type="ChEBI" id="CHEBI:15378"/>
        <dbReference type="ChEBI" id="CHEBI:29985"/>
        <dbReference type="ChEBI" id="CHEBI:30616"/>
        <dbReference type="ChEBI" id="CHEBI:43474"/>
        <dbReference type="ChEBI" id="CHEBI:58402"/>
        <dbReference type="ChEBI" id="CHEBI:456216"/>
        <dbReference type="EC" id="3.5.2.9"/>
    </reaction>
</comment>
<dbReference type="GO" id="GO:0017168">
    <property type="term" value="F:5-oxoprolinase (ATP-hydrolyzing) activity"/>
    <property type="evidence" value="ECO:0007669"/>
    <property type="project" value="UniProtKB-UniRule"/>
</dbReference>
<dbReference type="EC" id="3.5.2.9" evidence="1"/>
<evidence type="ECO:0000313" key="2">
    <source>
        <dbReference type="EMBL" id="SDI26603.1"/>
    </source>
</evidence>
<sequence length="256" mass="28028">MTRKIDVNSDLGESFGVYKIGEDDKMLKLITSANIACGYHAGDHNVMAQTIRLAKQEGTAVGAHPGFPDIAGFGRRKMEMDPEEVYHLVIYQVGALYGFCRAQDIQMQHVKPHGALFNMASSDEKLAEAIAKAIYDVDKHLILYGLSGSKLIQAGEQQGLKTANEVFADRTYQPDGTLTPRHYPHAVIENPEEASEHVLQMVANQEITAVDGSVMKTKVDTICVHGDNAKSLSFVKQLLSILKENNITIQSAGESL</sequence>
<proteinExistence type="inferred from homology"/>
<dbReference type="GO" id="GO:0005975">
    <property type="term" value="P:carbohydrate metabolic process"/>
    <property type="evidence" value="ECO:0007669"/>
    <property type="project" value="InterPro"/>
</dbReference>
<reference evidence="2 3" key="1">
    <citation type="submission" date="2016-10" db="EMBL/GenBank/DDBJ databases">
        <authorList>
            <person name="de Groot N.N."/>
        </authorList>
    </citation>
    <scope>NUCLEOTIDE SEQUENCE [LARGE SCALE GENOMIC DNA]</scope>
    <source>
        <strain evidence="2 3">DSM 21632</strain>
    </source>
</reference>
<dbReference type="EMBL" id="FNDK01000029">
    <property type="protein sequence ID" value="SDI26603.1"/>
    <property type="molecule type" value="Genomic_DNA"/>
</dbReference>
<comment type="subunit">
    <text evidence="1">Forms a complex composed of PxpA, PxpB and PxpC.</text>
</comment>
<gene>
    <name evidence="1" type="primary">pxpA</name>
    <name evidence="2" type="ORF">SAMN05192534_12931</name>
</gene>
<organism evidence="2 3">
    <name type="scientific">Alteribacillus persepolensis</name>
    <dbReference type="NCBI Taxonomy" id="568899"/>
    <lineage>
        <taxon>Bacteria</taxon>
        <taxon>Bacillati</taxon>
        <taxon>Bacillota</taxon>
        <taxon>Bacilli</taxon>
        <taxon>Bacillales</taxon>
        <taxon>Bacillaceae</taxon>
        <taxon>Alteribacillus</taxon>
    </lineage>
</organism>